<dbReference type="InterPro" id="IPR023214">
    <property type="entry name" value="HAD_sf"/>
</dbReference>
<dbReference type="SFLD" id="SFLDS00003">
    <property type="entry name" value="Haloacid_Dehalogenase"/>
    <property type="match status" value="1"/>
</dbReference>
<evidence type="ECO:0000313" key="4">
    <source>
        <dbReference type="EMBL" id="MDG6895892.1"/>
    </source>
</evidence>
<dbReference type="PANTHER" id="PTHR46470:SF4">
    <property type="entry name" value="5-AMINO-6-(5-PHOSPHO-D-RIBITYLAMINO)URACIL PHOSPHATASE YIGB"/>
    <property type="match status" value="1"/>
</dbReference>
<evidence type="ECO:0000256" key="3">
    <source>
        <dbReference type="ARBA" id="ARBA00022842"/>
    </source>
</evidence>
<keyword evidence="2 4" id="KW-0378">Hydrolase</keyword>
<dbReference type="NCBIfam" id="TIGR01509">
    <property type="entry name" value="HAD-SF-IA-v3"/>
    <property type="match status" value="1"/>
</dbReference>
<dbReference type="GO" id="GO:0009231">
    <property type="term" value="P:riboflavin biosynthetic process"/>
    <property type="evidence" value="ECO:0007669"/>
    <property type="project" value="TreeGrafter"/>
</dbReference>
<dbReference type="NCBIfam" id="TIGR01549">
    <property type="entry name" value="HAD-SF-IA-v1"/>
    <property type="match status" value="1"/>
</dbReference>
<dbReference type="RefSeq" id="WP_279573256.1">
    <property type="nucleotide sequence ID" value="NZ_LWID01000001.1"/>
</dbReference>
<dbReference type="GO" id="GO:0016787">
    <property type="term" value="F:hydrolase activity"/>
    <property type="evidence" value="ECO:0007669"/>
    <property type="project" value="UniProtKB-KW"/>
</dbReference>
<dbReference type="SFLD" id="SFLDG01129">
    <property type="entry name" value="C1.5:_HAD__Beta-PGM__Phosphata"/>
    <property type="match status" value="1"/>
</dbReference>
<dbReference type="NCBIfam" id="NF008018">
    <property type="entry name" value="PRK10748.1"/>
    <property type="match status" value="1"/>
</dbReference>
<name>A0A9X4PCZ1_9PAST</name>
<evidence type="ECO:0000313" key="5">
    <source>
        <dbReference type="Proteomes" id="UP001155500"/>
    </source>
</evidence>
<keyword evidence="3" id="KW-0460">Magnesium</keyword>
<organism evidence="4 5">
    <name type="scientific">Volucribacter amazonae</name>
    <dbReference type="NCBI Taxonomy" id="256731"/>
    <lineage>
        <taxon>Bacteria</taxon>
        <taxon>Pseudomonadati</taxon>
        <taxon>Pseudomonadota</taxon>
        <taxon>Gammaproteobacteria</taxon>
        <taxon>Pasteurellales</taxon>
        <taxon>Pasteurellaceae</taxon>
        <taxon>Volucribacter</taxon>
    </lineage>
</organism>
<dbReference type="SUPFAM" id="SSF56784">
    <property type="entry name" value="HAD-like"/>
    <property type="match status" value="1"/>
</dbReference>
<comment type="cofactor">
    <cofactor evidence="1">
        <name>Mg(2+)</name>
        <dbReference type="ChEBI" id="CHEBI:18420"/>
    </cofactor>
</comment>
<dbReference type="InterPro" id="IPR036412">
    <property type="entry name" value="HAD-like_sf"/>
</dbReference>
<dbReference type="PANTHER" id="PTHR46470">
    <property type="entry name" value="N-ACYLNEURAMINATE-9-PHOSPHATASE"/>
    <property type="match status" value="1"/>
</dbReference>
<dbReference type="Proteomes" id="UP001155500">
    <property type="component" value="Unassembled WGS sequence"/>
</dbReference>
<dbReference type="Pfam" id="PF00702">
    <property type="entry name" value="Hydrolase"/>
    <property type="match status" value="1"/>
</dbReference>
<proteinExistence type="predicted"/>
<dbReference type="Gene3D" id="3.40.50.1000">
    <property type="entry name" value="HAD superfamily/HAD-like"/>
    <property type="match status" value="1"/>
</dbReference>
<dbReference type="AlphaFoldDB" id="A0A9X4PCZ1"/>
<dbReference type="EMBL" id="LWID01000001">
    <property type="protein sequence ID" value="MDG6895892.1"/>
    <property type="molecule type" value="Genomic_DNA"/>
</dbReference>
<evidence type="ECO:0000256" key="1">
    <source>
        <dbReference type="ARBA" id="ARBA00001946"/>
    </source>
</evidence>
<reference evidence="4" key="1">
    <citation type="submission" date="2016-03" db="EMBL/GenBank/DDBJ databases">
        <title>Co-evolution between Pasteurellaceae and their hosts.</title>
        <authorList>
            <person name="Hansen M.J."/>
            <person name="Bojesen A.M."/>
            <person name="Planet P."/>
        </authorList>
    </citation>
    <scope>NUCLEOTIDE SEQUENCE</scope>
    <source>
        <strain evidence="4">146/S8/89</strain>
    </source>
</reference>
<dbReference type="Gene3D" id="1.20.120.1600">
    <property type="match status" value="1"/>
</dbReference>
<evidence type="ECO:0000256" key="2">
    <source>
        <dbReference type="ARBA" id="ARBA00022801"/>
    </source>
</evidence>
<accession>A0A9X4PCZ1</accession>
<protein>
    <submittedName>
        <fullName evidence="4">HAD family hydrolase</fullName>
    </submittedName>
</protein>
<dbReference type="InterPro" id="IPR006439">
    <property type="entry name" value="HAD-SF_hydro_IA"/>
</dbReference>
<gene>
    <name evidence="4" type="ORF">A6A20_09740</name>
</gene>
<dbReference type="InterPro" id="IPR051400">
    <property type="entry name" value="HAD-like_hydrolase"/>
</dbReference>
<comment type="caution">
    <text evidence="4">The sequence shown here is derived from an EMBL/GenBank/DDBJ whole genome shotgun (WGS) entry which is preliminary data.</text>
</comment>
<sequence>MRFYRRLSEFKLISFDLDDTLYDNRPVIIQAEQAFVDYLAQRSGIAQVNLSYWQYWKQQIAQQNPLLCENVVQWRREILRQLLLAHQRSAVDIEKIIADCLQEFVQWRHQIQLPKQSIEVLNQLAQKYPLVALTNGNVEPSKIGLNQFDLVLRGGEHGRAKPHQDLFQQACDNFHIAPQQLLHIGDNLLTDIQGAIQAGCQAVWLNNENTPLIQQPQARLLPTLEISQLSQLLALLD</sequence>
<keyword evidence="5" id="KW-1185">Reference proteome</keyword>